<sequence>MALADLVLSGCADPLVLRSAAEAAAADEVDAALAHAGHPDADVRLALTRTLADLGEPGPELLGIVGVLTGDADGRVRDWACFTLGTLWSEVDTPAVRDLLAARLDDEVDDVRHEALVGLAVRHDPRALPRVRAALSREDGSLNRMELTAAGHLADPGLHALVLRHQEGWDDDGPGGLADAVRRLTDPAGPGDDVLDGMAELCRRRGRGQPDGDALGSWRVLLAMLELAPHRAGPVFDAVLARLDGDDAAVAALHGSALAQDAGRLA</sequence>
<dbReference type="Proteomes" id="UP000470470">
    <property type="component" value="Unassembled WGS sequence"/>
</dbReference>
<gene>
    <name evidence="1" type="ORF">G1H19_20065</name>
</gene>
<keyword evidence="2" id="KW-1185">Reference proteome</keyword>
<accession>A0A7K3WL80</accession>
<comment type="caution">
    <text evidence="1">The sequence shown here is derived from an EMBL/GenBank/DDBJ whole genome shotgun (WGS) entry which is preliminary data.</text>
</comment>
<dbReference type="InterPro" id="IPR011989">
    <property type="entry name" value="ARM-like"/>
</dbReference>
<dbReference type="Gene3D" id="1.25.10.10">
    <property type="entry name" value="Leucine-rich Repeat Variant"/>
    <property type="match status" value="1"/>
</dbReference>
<dbReference type="Pfam" id="PF13646">
    <property type="entry name" value="HEAT_2"/>
    <property type="match status" value="1"/>
</dbReference>
<organism evidence="1 2">
    <name type="scientific">Goekera deserti</name>
    <dbReference type="NCBI Taxonomy" id="2497753"/>
    <lineage>
        <taxon>Bacteria</taxon>
        <taxon>Bacillati</taxon>
        <taxon>Actinomycetota</taxon>
        <taxon>Actinomycetes</taxon>
        <taxon>Geodermatophilales</taxon>
        <taxon>Geodermatophilaceae</taxon>
        <taxon>Goekera</taxon>
    </lineage>
</organism>
<protein>
    <recommendedName>
        <fullName evidence="3">HEAT repeat protein</fullName>
    </recommendedName>
</protein>
<evidence type="ECO:0000313" key="2">
    <source>
        <dbReference type="Proteomes" id="UP000470470"/>
    </source>
</evidence>
<name>A0A7K3WL80_9ACTN</name>
<dbReference type="EMBL" id="JAAGWK010000032">
    <property type="protein sequence ID" value="NEL56273.1"/>
    <property type="molecule type" value="Genomic_DNA"/>
</dbReference>
<dbReference type="AlphaFoldDB" id="A0A7K3WL80"/>
<dbReference type="SUPFAM" id="SSF48371">
    <property type="entry name" value="ARM repeat"/>
    <property type="match status" value="1"/>
</dbReference>
<evidence type="ECO:0000313" key="1">
    <source>
        <dbReference type="EMBL" id="NEL56273.1"/>
    </source>
</evidence>
<dbReference type="InterPro" id="IPR016024">
    <property type="entry name" value="ARM-type_fold"/>
</dbReference>
<reference evidence="1 2" key="1">
    <citation type="submission" date="2020-02" db="EMBL/GenBank/DDBJ databases">
        <title>The whole genome sequence of CPCC 205119.</title>
        <authorList>
            <person name="Jiang Z."/>
        </authorList>
    </citation>
    <scope>NUCLEOTIDE SEQUENCE [LARGE SCALE GENOMIC DNA]</scope>
    <source>
        <strain evidence="1 2">CPCC 205119</strain>
    </source>
</reference>
<dbReference type="RefSeq" id="WP_152727458.1">
    <property type="nucleotide sequence ID" value="NZ_JAABOZ010000001.1"/>
</dbReference>
<proteinExistence type="predicted"/>
<evidence type="ECO:0008006" key="3">
    <source>
        <dbReference type="Google" id="ProtNLM"/>
    </source>
</evidence>